<feature type="transmembrane region" description="Helical" evidence="8">
    <location>
        <begin position="46"/>
        <end position="65"/>
    </location>
</feature>
<dbReference type="SMART" id="SM00563">
    <property type="entry name" value="PlsC"/>
    <property type="match status" value="1"/>
</dbReference>
<dbReference type="GO" id="GO:0016746">
    <property type="term" value="F:acyltransferase activity"/>
    <property type="evidence" value="ECO:0007669"/>
    <property type="project" value="UniProtKB-KW"/>
</dbReference>
<evidence type="ECO:0000256" key="4">
    <source>
        <dbReference type="ARBA" id="ARBA00022989"/>
    </source>
</evidence>
<evidence type="ECO:0000256" key="7">
    <source>
        <dbReference type="ARBA" id="ARBA00023315"/>
    </source>
</evidence>
<keyword evidence="12" id="KW-1185">Reference proteome</keyword>
<dbReference type="AlphaFoldDB" id="A0A975TXF1"/>
<evidence type="ECO:0000259" key="9">
    <source>
        <dbReference type="SMART" id="SM00563"/>
    </source>
</evidence>
<feature type="domain" description="Phospholipid/glycerol acyltransferase" evidence="9">
    <location>
        <begin position="108"/>
        <end position="223"/>
    </location>
</feature>
<dbReference type="SUPFAM" id="SSF69593">
    <property type="entry name" value="Glycerol-3-phosphate (1)-acyltransferase"/>
    <property type="match status" value="1"/>
</dbReference>
<organism evidence="11">
    <name type="scientific">Gymnodinialimonas phycosphaerae</name>
    <dbReference type="NCBI Taxonomy" id="2841589"/>
    <lineage>
        <taxon>Bacteria</taxon>
        <taxon>Pseudomonadati</taxon>
        <taxon>Pseudomonadota</taxon>
        <taxon>Alphaproteobacteria</taxon>
        <taxon>Rhodobacterales</taxon>
        <taxon>Paracoccaceae</taxon>
        <taxon>Gymnodinialimonas</taxon>
    </lineage>
</organism>
<keyword evidence="5" id="KW-0443">Lipid metabolism</keyword>
<comment type="subcellular location">
    <subcellularLocation>
        <location evidence="1">Membrane</location>
    </subcellularLocation>
</comment>
<evidence type="ECO:0000313" key="12">
    <source>
        <dbReference type="Proteomes" id="UP000693972"/>
    </source>
</evidence>
<keyword evidence="4 8" id="KW-1133">Transmembrane helix</keyword>
<reference evidence="11 12" key="1">
    <citation type="submission" date="2021-07" db="EMBL/GenBank/DDBJ databases">
        <title>Karlodiniumbacter phycospheric gen. nov., sp. nov., a phycosphere bacterium isolated from karlodinium veneficum.</title>
        <authorList>
            <person name="Peng Y."/>
            <person name="Jiang L."/>
            <person name="Lee J."/>
        </authorList>
    </citation>
    <scope>NUCLEOTIDE SEQUENCE</scope>
    <source>
        <strain evidence="11 12">N5</strain>
    </source>
</reference>
<dbReference type="Pfam" id="PF01553">
    <property type="entry name" value="Acyltransferase"/>
    <property type="match status" value="1"/>
</dbReference>
<dbReference type="EMBL" id="JAIMBW010000001">
    <property type="protein sequence ID" value="MBY4892285.1"/>
    <property type="molecule type" value="Genomic_DNA"/>
</dbReference>
<dbReference type="CDD" id="cd07989">
    <property type="entry name" value="LPLAT_AGPAT-like"/>
    <property type="match status" value="1"/>
</dbReference>
<dbReference type="PANTHER" id="PTHR23063">
    <property type="entry name" value="PHOSPHOLIPID ACYLTRANSFERASE"/>
    <property type="match status" value="1"/>
</dbReference>
<gene>
    <name evidence="10" type="ORF">KUL25_05850</name>
    <name evidence="11" type="ORF">KUL25_05855</name>
</gene>
<dbReference type="GO" id="GO:0016020">
    <property type="term" value="C:membrane"/>
    <property type="evidence" value="ECO:0007669"/>
    <property type="project" value="UniProtKB-SubCell"/>
</dbReference>
<keyword evidence="6 8" id="KW-0472">Membrane</keyword>
<dbReference type="Proteomes" id="UP000693972">
    <property type="component" value="Unassembled WGS sequence"/>
</dbReference>
<evidence type="ECO:0000256" key="2">
    <source>
        <dbReference type="ARBA" id="ARBA00022679"/>
    </source>
</evidence>
<proteinExistence type="predicted"/>
<evidence type="ECO:0000313" key="10">
    <source>
        <dbReference type="EMBL" id="MBY4892285.1"/>
    </source>
</evidence>
<keyword evidence="3 8" id="KW-0812">Transmembrane</keyword>
<protein>
    <submittedName>
        <fullName evidence="11">1-acyl-sn-glycerol-3-phosphate acyltransferase</fullName>
    </submittedName>
</protein>
<dbReference type="InterPro" id="IPR002123">
    <property type="entry name" value="Plipid/glycerol_acylTrfase"/>
</dbReference>
<dbReference type="PANTHER" id="PTHR23063:SF52">
    <property type="entry name" value="LYSOPHOSPHATIDYLCHOLINE ACYLTRANSFERASE"/>
    <property type="match status" value="1"/>
</dbReference>
<dbReference type="EMBL" id="CP078073">
    <property type="protein sequence ID" value="QXL89036.1"/>
    <property type="molecule type" value="Genomic_DNA"/>
</dbReference>
<evidence type="ECO:0000256" key="5">
    <source>
        <dbReference type="ARBA" id="ARBA00023098"/>
    </source>
</evidence>
<evidence type="ECO:0000256" key="3">
    <source>
        <dbReference type="ARBA" id="ARBA00022692"/>
    </source>
</evidence>
<sequence length="294" mass="32321">MWRACPRGIGPSTKGIAPVADTWHGPPEPARRALGLAEWLRILRRGLPLVATLLICFPLLLLLRLPERWIWGLKRPVTPYLTQLVCRVGCRCLGLTRAVTGKPMKTPGAFVANHVSWLDIFVLNAGKRMYFVAKSEVAGWGGIGWLARATGTVFIRRNRAEAAAQTKLFEDRLIAGHQLLFFPEGTSTDGHQVLPFKTTLFEAFFAKRLRDRLHVQPITISYTAPAGADPRHYGWWGDMDFGPSLLQILATPGKGHVRVAYHAPLSVAEAPNRKALARAAEEAVRGGLQADGAA</sequence>
<keyword evidence="7 11" id="KW-0012">Acyltransferase</keyword>
<name>A0A975TXF1_9RHOB</name>
<evidence type="ECO:0000313" key="11">
    <source>
        <dbReference type="EMBL" id="QXL89036.1"/>
    </source>
</evidence>
<evidence type="ECO:0000256" key="8">
    <source>
        <dbReference type="SAM" id="Phobius"/>
    </source>
</evidence>
<accession>A0A975TXF1</accession>
<evidence type="ECO:0000256" key="6">
    <source>
        <dbReference type="ARBA" id="ARBA00023136"/>
    </source>
</evidence>
<keyword evidence="2" id="KW-0808">Transferase</keyword>
<dbReference type="GO" id="GO:0006629">
    <property type="term" value="P:lipid metabolic process"/>
    <property type="evidence" value="ECO:0007669"/>
    <property type="project" value="UniProtKB-KW"/>
</dbReference>
<evidence type="ECO:0000256" key="1">
    <source>
        <dbReference type="ARBA" id="ARBA00004370"/>
    </source>
</evidence>